<dbReference type="GO" id="GO:0004527">
    <property type="term" value="F:exonuclease activity"/>
    <property type="evidence" value="ECO:0007669"/>
    <property type="project" value="UniProtKB-KW"/>
</dbReference>
<sequence length="242" mass="26681">MRVVTRNVRHDAGDPRRTDLLNHELRALRPDLLALQEVRHPEQLNRLLARTRLRHVTHQADVLRDQPPEAARFGGTAIATRRPHRVVDVVERRIDGFHYWTLAVRVDDLLFVTLTTPWQPEAANVRHLQAQEVTLRYGGLLPLIVAGDLNAPPDEAGVRHLSAHLQDAWAVAGTGGGITWSADNPLAAEEIARLDGTPGRIDYVFAGPGFRVRSARLTGEHAVDGVWLSDHAGVVADLTATG</sequence>
<comment type="cofactor">
    <cofactor evidence="1">
        <name>Mn(2+)</name>
        <dbReference type="ChEBI" id="CHEBI:29035"/>
    </cofactor>
</comment>
<dbReference type="SUPFAM" id="SSF56219">
    <property type="entry name" value="DNase I-like"/>
    <property type="match status" value="1"/>
</dbReference>
<dbReference type="EMBL" id="JACHJQ010000007">
    <property type="protein sequence ID" value="MBB4910118.1"/>
    <property type="molecule type" value="Genomic_DNA"/>
</dbReference>
<gene>
    <name evidence="10" type="ORF">FHR82_006376</name>
</gene>
<dbReference type="GO" id="GO:0004519">
    <property type="term" value="F:endonuclease activity"/>
    <property type="evidence" value="ECO:0007669"/>
    <property type="project" value="UniProtKB-KW"/>
</dbReference>
<keyword evidence="10" id="KW-0269">Exonuclease</keyword>
<keyword evidence="7" id="KW-0460">Magnesium</keyword>
<keyword evidence="5" id="KW-0227">DNA damage</keyword>
<evidence type="ECO:0000256" key="3">
    <source>
        <dbReference type="ARBA" id="ARBA00022722"/>
    </source>
</evidence>
<name>A0A7W7QAZ6_9PSEU</name>
<organism evidence="10 11">
    <name type="scientific">Actinophytocola algeriensis</name>
    <dbReference type="NCBI Taxonomy" id="1768010"/>
    <lineage>
        <taxon>Bacteria</taxon>
        <taxon>Bacillati</taxon>
        <taxon>Actinomycetota</taxon>
        <taxon>Actinomycetes</taxon>
        <taxon>Pseudonocardiales</taxon>
        <taxon>Pseudonocardiaceae</taxon>
    </lineage>
</organism>
<keyword evidence="3" id="KW-0540">Nuclease</keyword>
<protein>
    <submittedName>
        <fullName evidence="10">Endonuclease/exonuclease/phosphatase family metal-dependent hydrolase</fullName>
    </submittedName>
</protein>
<evidence type="ECO:0000313" key="11">
    <source>
        <dbReference type="Proteomes" id="UP000520767"/>
    </source>
</evidence>
<keyword evidence="11" id="KW-1185">Reference proteome</keyword>
<dbReference type="InterPro" id="IPR005135">
    <property type="entry name" value="Endo/exonuclease/phosphatase"/>
</dbReference>
<keyword evidence="6 10" id="KW-0378">Hydrolase</keyword>
<evidence type="ECO:0000256" key="7">
    <source>
        <dbReference type="ARBA" id="ARBA00022842"/>
    </source>
</evidence>
<evidence type="ECO:0000259" key="9">
    <source>
        <dbReference type="Pfam" id="PF03372"/>
    </source>
</evidence>
<evidence type="ECO:0000256" key="8">
    <source>
        <dbReference type="ARBA" id="ARBA00023204"/>
    </source>
</evidence>
<evidence type="ECO:0000256" key="6">
    <source>
        <dbReference type="ARBA" id="ARBA00022801"/>
    </source>
</evidence>
<keyword evidence="4" id="KW-0479">Metal-binding</keyword>
<dbReference type="InterPro" id="IPR036691">
    <property type="entry name" value="Endo/exonu/phosph_ase_sf"/>
</dbReference>
<dbReference type="Gene3D" id="3.60.10.10">
    <property type="entry name" value="Endonuclease/exonuclease/phosphatase"/>
    <property type="match status" value="1"/>
</dbReference>
<reference evidence="10 11" key="1">
    <citation type="submission" date="2020-08" db="EMBL/GenBank/DDBJ databases">
        <title>Genomic Encyclopedia of Type Strains, Phase III (KMG-III): the genomes of soil and plant-associated and newly described type strains.</title>
        <authorList>
            <person name="Whitman W."/>
        </authorList>
    </citation>
    <scope>NUCLEOTIDE SEQUENCE [LARGE SCALE GENOMIC DNA]</scope>
    <source>
        <strain evidence="10 11">CECT 8960</strain>
    </source>
</reference>
<dbReference type="GO" id="GO:0046872">
    <property type="term" value="F:metal ion binding"/>
    <property type="evidence" value="ECO:0007669"/>
    <property type="project" value="UniProtKB-KW"/>
</dbReference>
<keyword evidence="8" id="KW-0234">DNA repair</keyword>
<evidence type="ECO:0000256" key="4">
    <source>
        <dbReference type="ARBA" id="ARBA00022723"/>
    </source>
</evidence>
<evidence type="ECO:0000256" key="1">
    <source>
        <dbReference type="ARBA" id="ARBA00001936"/>
    </source>
</evidence>
<dbReference type="Pfam" id="PF03372">
    <property type="entry name" value="Exo_endo_phos"/>
    <property type="match status" value="1"/>
</dbReference>
<comment type="cofactor">
    <cofactor evidence="2">
        <name>Mg(2+)</name>
        <dbReference type="ChEBI" id="CHEBI:18420"/>
    </cofactor>
</comment>
<dbReference type="PANTHER" id="PTHR15822">
    <property type="entry name" value="TRAF AND TNF RECEPTOR-ASSOCIATED PROTEIN"/>
    <property type="match status" value="1"/>
</dbReference>
<evidence type="ECO:0000256" key="2">
    <source>
        <dbReference type="ARBA" id="ARBA00001946"/>
    </source>
</evidence>
<dbReference type="PANTHER" id="PTHR15822:SF4">
    <property type="entry name" value="TYROSYL-DNA PHOSPHODIESTERASE 2"/>
    <property type="match status" value="1"/>
</dbReference>
<evidence type="ECO:0000313" key="10">
    <source>
        <dbReference type="EMBL" id="MBB4910118.1"/>
    </source>
</evidence>
<dbReference type="InterPro" id="IPR051547">
    <property type="entry name" value="TDP2-like"/>
</dbReference>
<evidence type="ECO:0000256" key="5">
    <source>
        <dbReference type="ARBA" id="ARBA00022763"/>
    </source>
</evidence>
<dbReference type="Proteomes" id="UP000520767">
    <property type="component" value="Unassembled WGS sequence"/>
</dbReference>
<feature type="domain" description="Endonuclease/exonuclease/phosphatase" evidence="9">
    <location>
        <begin position="7"/>
        <end position="231"/>
    </location>
</feature>
<proteinExistence type="predicted"/>
<dbReference type="AlphaFoldDB" id="A0A7W7QAZ6"/>
<dbReference type="RefSeq" id="WP_184814205.1">
    <property type="nucleotide sequence ID" value="NZ_JACHJQ010000007.1"/>
</dbReference>
<dbReference type="GO" id="GO:0006281">
    <property type="term" value="P:DNA repair"/>
    <property type="evidence" value="ECO:0007669"/>
    <property type="project" value="UniProtKB-KW"/>
</dbReference>
<keyword evidence="10" id="KW-0255">Endonuclease</keyword>
<comment type="caution">
    <text evidence="10">The sequence shown here is derived from an EMBL/GenBank/DDBJ whole genome shotgun (WGS) entry which is preliminary data.</text>
</comment>
<accession>A0A7W7QAZ6</accession>